<feature type="compositionally biased region" description="Basic residues" evidence="1">
    <location>
        <begin position="304"/>
        <end position="323"/>
    </location>
</feature>
<dbReference type="OrthoDB" id="2667311at2759"/>
<feature type="region of interest" description="Disordered" evidence="1">
    <location>
        <begin position="594"/>
        <end position="640"/>
    </location>
</feature>
<keyword evidence="3" id="KW-1185">Reference proteome</keyword>
<proteinExistence type="predicted"/>
<reference evidence="2" key="1">
    <citation type="journal article" date="2020" name="New Phytol.">
        <title>Comparative genomics reveals dynamic genome evolution in host specialist ectomycorrhizal fungi.</title>
        <authorList>
            <person name="Lofgren L.A."/>
            <person name="Nguyen N.H."/>
            <person name="Vilgalys R."/>
            <person name="Ruytinx J."/>
            <person name="Liao H.L."/>
            <person name="Branco S."/>
            <person name="Kuo A."/>
            <person name="LaButti K."/>
            <person name="Lipzen A."/>
            <person name="Andreopoulos W."/>
            <person name="Pangilinan J."/>
            <person name="Riley R."/>
            <person name="Hundley H."/>
            <person name="Na H."/>
            <person name="Barry K."/>
            <person name="Grigoriev I.V."/>
            <person name="Stajich J.E."/>
            <person name="Kennedy P.G."/>
        </authorList>
    </citation>
    <scope>NUCLEOTIDE SEQUENCE</scope>
    <source>
        <strain evidence="2">FC423</strain>
    </source>
</reference>
<organism evidence="2 3">
    <name type="scientific">Suillus discolor</name>
    <dbReference type="NCBI Taxonomy" id="1912936"/>
    <lineage>
        <taxon>Eukaryota</taxon>
        <taxon>Fungi</taxon>
        <taxon>Dikarya</taxon>
        <taxon>Basidiomycota</taxon>
        <taxon>Agaricomycotina</taxon>
        <taxon>Agaricomycetes</taxon>
        <taxon>Agaricomycetidae</taxon>
        <taxon>Boletales</taxon>
        <taxon>Suillineae</taxon>
        <taxon>Suillaceae</taxon>
        <taxon>Suillus</taxon>
    </lineage>
</organism>
<feature type="compositionally biased region" description="Acidic residues" evidence="1">
    <location>
        <begin position="666"/>
        <end position="680"/>
    </location>
</feature>
<feature type="compositionally biased region" description="Basic and acidic residues" evidence="1">
    <location>
        <begin position="387"/>
        <end position="397"/>
    </location>
</feature>
<protein>
    <submittedName>
        <fullName evidence="2">Uncharacterized protein</fullName>
    </submittedName>
</protein>
<name>A0A9P7F848_9AGAM</name>
<accession>A0A9P7F848</accession>
<evidence type="ECO:0000313" key="2">
    <source>
        <dbReference type="EMBL" id="KAG2108240.1"/>
    </source>
</evidence>
<gene>
    <name evidence="2" type="ORF">F5147DRAFT_773822</name>
</gene>
<sequence>MKVPDKCLDAIQMVVHQLNLYQSTVKALGTLPKSRTVDQELRLYISLSAYLAAILSAFRGELTADTNIVTTKWRSMHLDLHIALALHESSFTLEQQAVALKKMKWSWSHFKEKKPYKKVQDTTAAGLHAHFSLNGDNMCAGPFKHTRSPADLTAEMVQMLQSATEAKEEVKVKQEKGLKSVSFGGNDKQFEVEIMPAPPQNATGSKLRKSSNGKMVKATAEPVTNLHDSSDKMVINVDEEEDNAPLIAPGVKSKCLGKAVDRKSTMQVAGSRQPRPASMVSDEEESHTEQVASNFEGKKDTKKTAKNRKTNPKATRNIKKGKRRSESPAVKSKECEQNRMAGSPSDVESNSGVTLPAKCAGRKGKGHPLIESEDEELEDVEDTGTPGKEEQMLRIENESVGSVQAEECPYDLEMSQDSADELDDIILPPGLENWDTWNKVAFERGNSQIFLKLGAWMLLRFRQLAMIPVDGDVNGLIIPESPQGMSFENQDDFYKALAMERLYSVIAHIDTRPRFMRHILHRLGRSVASADDADSQSQRSAVGSPPAVTLSMMSDMIVPWLLLTNGIHDNLGSDVVDEHGTVTDALQEMAIDSIDNQLDLQPDRSDRTEGKQKRTTSHASPPKQDGGCGPSKCPKDGMELPAFLTTPIPIEITPTVASIPEVSDIPIDEDPDVTGEDDDGSSLVDGEHVEIVAEADHGNEVENTAAPA</sequence>
<feature type="compositionally biased region" description="Basic and acidic residues" evidence="1">
    <location>
        <begin position="601"/>
        <end position="612"/>
    </location>
</feature>
<evidence type="ECO:0000256" key="1">
    <source>
        <dbReference type="SAM" id="MobiDB-lite"/>
    </source>
</evidence>
<feature type="region of interest" description="Disordered" evidence="1">
    <location>
        <begin position="263"/>
        <end position="404"/>
    </location>
</feature>
<feature type="region of interest" description="Disordered" evidence="1">
    <location>
        <begin position="655"/>
        <end position="685"/>
    </location>
</feature>
<dbReference type="GeneID" id="64703775"/>
<dbReference type="AlphaFoldDB" id="A0A9P7F848"/>
<feature type="compositionally biased region" description="Acidic residues" evidence="1">
    <location>
        <begin position="371"/>
        <end position="382"/>
    </location>
</feature>
<dbReference type="RefSeq" id="XP_041292759.1">
    <property type="nucleotide sequence ID" value="XM_041441516.1"/>
</dbReference>
<evidence type="ECO:0000313" key="3">
    <source>
        <dbReference type="Proteomes" id="UP000823399"/>
    </source>
</evidence>
<dbReference type="Proteomes" id="UP000823399">
    <property type="component" value="Unassembled WGS sequence"/>
</dbReference>
<dbReference type="EMBL" id="JABBWM010000028">
    <property type="protein sequence ID" value="KAG2108240.1"/>
    <property type="molecule type" value="Genomic_DNA"/>
</dbReference>
<comment type="caution">
    <text evidence="2">The sequence shown here is derived from an EMBL/GenBank/DDBJ whole genome shotgun (WGS) entry which is preliminary data.</text>
</comment>